<feature type="non-terminal residue" evidence="1">
    <location>
        <position position="1"/>
    </location>
</feature>
<gene>
    <name evidence="1" type="ORF">SMN809_LOCUS59521</name>
</gene>
<accession>A0A8S3E3K6</accession>
<proteinExistence type="predicted"/>
<sequence length="14" mass="1552">VLLGKSHRGPEYPV</sequence>
<evidence type="ECO:0000313" key="2">
    <source>
        <dbReference type="Proteomes" id="UP000676336"/>
    </source>
</evidence>
<dbReference type="Proteomes" id="UP000676336">
    <property type="component" value="Unassembled WGS sequence"/>
</dbReference>
<comment type="caution">
    <text evidence="1">The sequence shown here is derived from an EMBL/GenBank/DDBJ whole genome shotgun (WGS) entry which is preliminary data.</text>
</comment>
<reference evidence="1" key="1">
    <citation type="submission" date="2021-02" db="EMBL/GenBank/DDBJ databases">
        <authorList>
            <person name="Nowell W R."/>
        </authorList>
    </citation>
    <scope>NUCLEOTIDE SEQUENCE</scope>
</reference>
<protein>
    <submittedName>
        <fullName evidence="1">Uncharacterized protein</fullName>
    </submittedName>
</protein>
<dbReference type="EMBL" id="CAJOBI010227579">
    <property type="protein sequence ID" value="CAF5056777.1"/>
    <property type="molecule type" value="Genomic_DNA"/>
</dbReference>
<name>A0A8S3E3K6_9BILA</name>
<evidence type="ECO:0000313" key="1">
    <source>
        <dbReference type="EMBL" id="CAF5056777.1"/>
    </source>
</evidence>
<organism evidence="1 2">
    <name type="scientific">Rotaria magnacalcarata</name>
    <dbReference type="NCBI Taxonomy" id="392030"/>
    <lineage>
        <taxon>Eukaryota</taxon>
        <taxon>Metazoa</taxon>
        <taxon>Spiralia</taxon>
        <taxon>Gnathifera</taxon>
        <taxon>Rotifera</taxon>
        <taxon>Eurotatoria</taxon>
        <taxon>Bdelloidea</taxon>
        <taxon>Philodinida</taxon>
        <taxon>Philodinidae</taxon>
        <taxon>Rotaria</taxon>
    </lineage>
</organism>